<dbReference type="EC" id="3.2.1.4" evidence="9"/>
<keyword evidence="4" id="KW-0119">Carbohydrate metabolism</keyword>
<evidence type="ECO:0000256" key="5">
    <source>
        <dbReference type="ARBA" id="ARBA00023295"/>
    </source>
</evidence>
<dbReference type="PANTHER" id="PTHR31297:SF41">
    <property type="entry name" value="ENDOGLUCANASE, PUTATIVE (AFU_ORTHOLOGUE AFUA_5G01830)-RELATED"/>
    <property type="match status" value="1"/>
</dbReference>
<dbReference type="InterPro" id="IPR001547">
    <property type="entry name" value="Glyco_hydro_5"/>
</dbReference>
<evidence type="ECO:0000256" key="3">
    <source>
        <dbReference type="ARBA" id="ARBA00023001"/>
    </source>
</evidence>
<evidence type="ECO:0000259" key="8">
    <source>
        <dbReference type="Pfam" id="PF00150"/>
    </source>
</evidence>
<dbReference type="Gene3D" id="3.20.20.80">
    <property type="entry name" value="Glycosidases"/>
    <property type="match status" value="1"/>
</dbReference>
<sequence length="390" mass="45207">MKTKPFYCRMPLHSLFLTWLGFLLISLSIHVQAQPKTRNITAFEIKRGTNISHWLSQSTRVGAERQAFFTEKDVANIASLGFDHIRLPVDEMQLWNEAGQKEPEAFALLHQAINWSQKYHLKTVVDLHILRSHYFNAAEKPLFTQAAAQERFYQCWRDLSSELKRYPVTQVAYELMNEPVADNPEDWNKIVEKAIQVIRANEPARIIVVGSNRWQSHEEFDTLRIPANDKNLLLSFHYYLPFLLTHYQASWTKTAKYQGPVHYPGRTVTDEELAAQPADIANLVTNYEKSHIKTVYNAAKFQQDFQKPLDFARRYGLKLYCGEWGALNTTPKADRLRWYQDMVTVLEKNNIAWANWDYKGGGFGFTNAQGENYQPEMIKILTGKAVTARK</sequence>
<evidence type="ECO:0000256" key="6">
    <source>
        <dbReference type="ARBA" id="ARBA00023326"/>
    </source>
</evidence>
<evidence type="ECO:0000256" key="7">
    <source>
        <dbReference type="RuleBase" id="RU361153"/>
    </source>
</evidence>
<proteinExistence type="inferred from homology"/>
<dbReference type="GO" id="GO:0005576">
    <property type="term" value="C:extracellular region"/>
    <property type="evidence" value="ECO:0007669"/>
    <property type="project" value="TreeGrafter"/>
</dbReference>
<dbReference type="PANTHER" id="PTHR31297">
    <property type="entry name" value="GLUCAN ENDO-1,6-BETA-GLUCOSIDASE B"/>
    <property type="match status" value="1"/>
</dbReference>
<dbReference type="InterPro" id="IPR050386">
    <property type="entry name" value="Glycosyl_hydrolase_5"/>
</dbReference>
<keyword evidence="6" id="KW-0624">Polysaccharide degradation</keyword>
<dbReference type="PROSITE" id="PS00659">
    <property type="entry name" value="GLYCOSYL_HYDROL_F5"/>
    <property type="match status" value="1"/>
</dbReference>
<keyword evidence="10" id="KW-1185">Reference proteome</keyword>
<reference evidence="9 10" key="1">
    <citation type="submission" date="2018-04" db="EMBL/GenBank/DDBJ databases">
        <title>Adhaeribacter sp. HMF7616 genome sequencing and assembly.</title>
        <authorList>
            <person name="Kang H."/>
            <person name="Kang J."/>
            <person name="Cha I."/>
            <person name="Kim H."/>
            <person name="Joh K."/>
        </authorList>
    </citation>
    <scope>NUCLEOTIDE SEQUENCE [LARGE SCALE GENOMIC DNA]</scope>
    <source>
        <strain evidence="9 10">HMF7616</strain>
    </source>
</reference>
<dbReference type="SUPFAM" id="SSF51445">
    <property type="entry name" value="(Trans)glycosidases"/>
    <property type="match status" value="1"/>
</dbReference>
<protein>
    <submittedName>
        <fullName evidence="9">Cellulase</fullName>
        <ecNumber evidence="9">3.2.1.4</ecNumber>
    </submittedName>
</protein>
<dbReference type="GO" id="GO:0008810">
    <property type="term" value="F:cellulase activity"/>
    <property type="evidence" value="ECO:0007669"/>
    <property type="project" value="UniProtKB-EC"/>
</dbReference>
<dbReference type="EMBL" id="QASA01000001">
    <property type="protein sequence ID" value="RDC62352.1"/>
    <property type="molecule type" value="Genomic_DNA"/>
</dbReference>
<comment type="similarity">
    <text evidence="1 7">Belongs to the glycosyl hydrolase 5 (cellulase A) family.</text>
</comment>
<evidence type="ECO:0000256" key="1">
    <source>
        <dbReference type="ARBA" id="ARBA00005641"/>
    </source>
</evidence>
<keyword evidence="3" id="KW-0136">Cellulose degradation</keyword>
<evidence type="ECO:0000313" key="10">
    <source>
        <dbReference type="Proteomes" id="UP000253919"/>
    </source>
</evidence>
<accession>A0A369QD50</accession>
<dbReference type="GO" id="GO:0030245">
    <property type="term" value="P:cellulose catabolic process"/>
    <property type="evidence" value="ECO:0007669"/>
    <property type="project" value="UniProtKB-KW"/>
</dbReference>
<dbReference type="Proteomes" id="UP000253919">
    <property type="component" value="Unassembled WGS sequence"/>
</dbReference>
<gene>
    <name evidence="9" type="ORF">AHMF7616_00945</name>
</gene>
<dbReference type="AlphaFoldDB" id="A0A369QD50"/>
<keyword evidence="5 7" id="KW-0326">Glycosidase</keyword>
<evidence type="ECO:0000313" key="9">
    <source>
        <dbReference type="EMBL" id="RDC62352.1"/>
    </source>
</evidence>
<dbReference type="Pfam" id="PF00150">
    <property type="entry name" value="Cellulase"/>
    <property type="match status" value="1"/>
</dbReference>
<feature type="domain" description="Glycoside hydrolase family 5" evidence="8">
    <location>
        <begin position="65"/>
        <end position="359"/>
    </location>
</feature>
<evidence type="ECO:0000256" key="2">
    <source>
        <dbReference type="ARBA" id="ARBA00022801"/>
    </source>
</evidence>
<comment type="caution">
    <text evidence="9">The sequence shown here is derived from an EMBL/GenBank/DDBJ whole genome shotgun (WGS) entry which is preliminary data.</text>
</comment>
<dbReference type="RefSeq" id="WP_199474115.1">
    <property type="nucleotide sequence ID" value="NZ_QASA01000001.1"/>
</dbReference>
<evidence type="ECO:0000256" key="4">
    <source>
        <dbReference type="ARBA" id="ARBA00023277"/>
    </source>
</evidence>
<dbReference type="GO" id="GO:0008422">
    <property type="term" value="F:beta-glucosidase activity"/>
    <property type="evidence" value="ECO:0007669"/>
    <property type="project" value="TreeGrafter"/>
</dbReference>
<dbReference type="GO" id="GO:0009986">
    <property type="term" value="C:cell surface"/>
    <property type="evidence" value="ECO:0007669"/>
    <property type="project" value="TreeGrafter"/>
</dbReference>
<organism evidence="9 10">
    <name type="scientific">Adhaeribacter pallidiroseus</name>
    <dbReference type="NCBI Taxonomy" id="2072847"/>
    <lineage>
        <taxon>Bacteria</taxon>
        <taxon>Pseudomonadati</taxon>
        <taxon>Bacteroidota</taxon>
        <taxon>Cytophagia</taxon>
        <taxon>Cytophagales</taxon>
        <taxon>Hymenobacteraceae</taxon>
        <taxon>Adhaeribacter</taxon>
    </lineage>
</organism>
<dbReference type="SMR" id="A0A369QD50"/>
<dbReference type="InterPro" id="IPR018087">
    <property type="entry name" value="Glyco_hydro_5_CS"/>
</dbReference>
<dbReference type="InterPro" id="IPR017853">
    <property type="entry name" value="GH"/>
</dbReference>
<name>A0A369QD50_9BACT</name>
<keyword evidence="2 7" id="KW-0378">Hydrolase</keyword>